<feature type="transmembrane region" description="Helical" evidence="7">
    <location>
        <begin position="84"/>
        <end position="105"/>
    </location>
</feature>
<evidence type="ECO:0000256" key="3">
    <source>
        <dbReference type="ARBA" id="ARBA00022475"/>
    </source>
</evidence>
<evidence type="ECO:0000259" key="8">
    <source>
        <dbReference type="PROSITE" id="PS50850"/>
    </source>
</evidence>
<evidence type="ECO:0000256" key="1">
    <source>
        <dbReference type="ARBA" id="ARBA00004651"/>
    </source>
</evidence>
<gene>
    <name evidence="9" type="ORF">ACFQ22_08105</name>
</gene>
<sequence length="136" mass="14668">MFSRGNFFASFFGGVVNNRIGFTRSVKLNGSLSVMVMLLLGLVGNHLWLLVGLLICLAMFQGFGVSALNTFIVNVVPTNRSTVMAFNSSFLYLGLTFGSLIGGWIYPTFGYFGVCLLSALSTLISILVTLGLKPTH</sequence>
<evidence type="ECO:0000256" key="5">
    <source>
        <dbReference type="ARBA" id="ARBA00022989"/>
    </source>
</evidence>
<protein>
    <submittedName>
        <fullName evidence="9">MFS transporter</fullName>
    </submittedName>
</protein>
<dbReference type="Gene3D" id="1.20.1250.20">
    <property type="entry name" value="MFS general substrate transporter like domains"/>
    <property type="match status" value="1"/>
</dbReference>
<feature type="domain" description="Major facilitator superfamily (MFS) profile" evidence="8">
    <location>
        <begin position="1"/>
        <end position="136"/>
    </location>
</feature>
<name>A0ABW3PIK1_9LACO</name>
<comment type="subcellular location">
    <subcellularLocation>
        <location evidence="1">Cell membrane</location>
        <topology evidence="1">Multi-pass membrane protein</topology>
    </subcellularLocation>
</comment>
<evidence type="ECO:0000313" key="10">
    <source>
        <dbReference type="Proteomes" id="UP001597156"/>
    </source>
</evidence>
<accession>A0ABW3PIK1</accession>
<keyword evidence="3" id="KW-1003">Cell membrane</keyword>
<keyword evidence="10" id="KW-1185">Reference proteome</keyword>
<evidence type="ECO:0000256" key="2">
    <source>
        <dbReference type="ARBA" id="ARBA00022448"/>
    </source>
</evidence>
<keyword evidence="4 7" id="KW-0812">Transmembrane</keyword>
<feature type="transmembrane region" description="Helical" evidence="7">
    <location>
        <begin position="26"/>
        <end position="43"/>
    </location>
</feature>
<dbReference type="RefSeq" id="WP_121978227.1">
    <property type="nucleotide sequence ID" value="NZ_JBHTLH010000019.1"/>
</dbReference>
<dbReference type="SUPFAM" id="SSF103473">
    <property type="entry name" value="MFS general substrate transporter"/>
    <property type="match status" value="1"/>
</dbReference>
<dbReference type="InterPro" id="IPR020846">
    <property type="entry name" value="MFS_dom"/>
</dbReference>
<dbReference type="InterPro" id="IPR036259">
    <property type="entry name" value="MFS_trans_sf"/>
</dbReference>
<evidence type="ECO:0000256" key="7">
    <source>
        <dbReference type="SAM" id="Phobius"/>
    </source>
</evidence>
<keyword evidence="6 7" id="KW-0472">Membrane</keyword>
<feature type="transmembrane region" description="Helical" evidence="7">
    <location>
        <begin position="111"/>
        <end position="132"/>
    </location>
</feature>
<dbReference type="PROSITE" id="PS50850">
    <property type="entry name" value="MFS"/>
    <property type="match status" value="1"/>
</dbReference>
<dbReference type="PANTHER" id="PTHR43124:SF3">
    <property type="entry name" value="CHLORAMPHENICOL EFFLUX PUMP RV0191"/>
    <property type="match status" value="1"/>
</dbReference>
<evidence type="ECO:0000256" key="4">
    <source>
        <dbReference type="ARBA" id="ARBA00022692"/>
    </source>
</evidence>
<keyword evidence="5 7" id="KW-1133">Transmembrane helix</keyword>
<comment type="caution">
    <text evidence="9">The sequence shown here is derived from an EMBL/GenBank/DDBJ whole genome shotgun (WGS) entry which is preliminary data.</text>
</comment>
<keyword evidence="2" id="KW-0813">Transport</keyword>
<dbReference type="Pfam" id="PF07690">
    <property type="entry name" value="MFS_1"/>
    <property type="match status" value="1"/>
</dbReference>
<evidence type="ECO:0000256" key="6">
    <source>
        <dbReference type="ARBA" id="ARBA00023136"/>
    </source>
</evidence>
<evidence type="ECO:0000313" key="9">
    <source>
        <dbReference type="EMBL" id="MFD1125317.1"/>
    </source>
</evidence>
<dbReference type="EMBL" id="JBHTLH010000019">
    <property type="protein sequence ID" value="MFD1125317.1"/>
    <property type="molecule type" value="Genomic_DNA"/>
</dbReference>
<dbReference type="InterPro" id="IPR011701">
    <property type="entry name" value="MFS"/>
</dbReference>
<feature type="transmembrane region" description="Helical" evidence="7">
    <location>
        <begin position="49"/>
        <end position="72"/>
    </location>
</feature>
<dbReference type="InterPro" id="IPR050189">
    <property type="entry name" value="MFS_Efflux_Transporters"/>
</dbReference>
<organism evidence="9 10">
    <name type="scientific">Lentilactobacillus raoultii</name>
    <dbReference type="NCBI Taxonomy" id="1987503"/>
    <lineage>
        <taxon>Bacteria</taxon>
        <taxon>Bacillati</taxon>
        <taxon>Bacillota</taxon>
        <taxon>Bacilli</taxon>
        <taxon>Lactobacillales</taxon>
        <taxon>Lactobacillaceae</taxon>
        <taxon>Lentilactobacillus</taxon>
    </lineage>
</organism>
<reference evidence="10" key="1">
    <citation type="journal article" date="2019" name="Int. J. Syst. Evol. Microbiol.">
        <title>The Global Catalogue of Microorganisms (GCM) 10K type strain sequencing project: providing services to taxonomists for standard genome sequencing and annotation.</title>
        <authorList>
            <consortium name="The Broad Institute Genomics Platform"/>
            <consortium name="The Broad Institute Genome Sequencing Center for Infectious Disease"/>
            <person name="Wu L."/>
            <person name="Ma J."/>
        </authorList>
    </citation>
    <scope>NUCLEOTIDE SEQUENCE [LARGE SCALE GENOMIC DNA]</scope>
    <source>
        <strain evidence="10">CCUG 71848</strain>
    </source>
</reference>
<dbReference type="PANTHER" id="PTHR43124">
    <property type="entry name" value="PURINE EFFLUX PUMP PBUE"/>
    <property type="match status" value="1"/>
</dbReference>
<dbReference type="Proteomes" id="UP001597156">
    <property type="component" value="Unassembled WGS sequence"/>
</dbReference>
<proteinExistence type="predicted"/>